<feature type="transmembrane region" description="Helical" evidence="5">
    <location>
        <begin position="70"/>
        <end position="93"/>
    </location>
</feature>
<keyword evidence="4 5" id="KW-0472">Membrane</keyword>
<dbReference type="GO" id="GO:0033644">
    <property type="term" value="C:host cell membrane"/>
    <property type="evidence" value="ECO:0007669"/>
    <property type="project" value="UniProtKB-SubCell"/>
</dbReference>
<dbReference type="InterPro" id="IPR006480">
    <property type="entry name" value="Phage_holin_4_1"/>
</dbReference>
<dbReference type="Pfam" id="PF05105">
    <property type="entry name" value="Phage_holin_4_1"/>
    <property type="match status" value="1"/>
</dbReference>
<keyword evidence="3 5" id="KW-1133">Transmembrane helix</keyword>
<evidence type="ECO:0000256" key="3">
    <source>
        <dbReference type="ARBA" id="ARBA00022989"/>
    </source>
</evidence>
<keyword evidence="2 5" id="KW-0812">Transmembrane</keyword>
<reference evidence="6" key="1">
    <citation type="journal article" date="2021" name="Proc. Natl. Acad. Sci. U.S.A.">
        <title>A Catalog of Tens of Thousands of Viruses from Human Metagenomes Reveals Hidden Associations with Chronic Diseases.</title>
        <authorList>
            <person name="Tisza M.J."/>
            <person name="Buck C.B."/>
        </authorList>
    </citation>
    <scope>NUCLEOTIDE SEQUENCE</scope>
    <source>
        <strain evidence="6">CtJT77</strain>
    </source>
</reference>
<organism evidence="6">
    <name type="scientific">Siphoviridae sp. ctJT77</name>
    <dbReference type="NCBI Taxonomy" id="2825432"/>
    <lineage>
        <taxon>Viruses</taxon>
        <taxon>Duplodnaviria</taxon>
        <taxon>Heunggongvirae</taxon>
        <taxon>Uroviricota</taxon>
        <taxon>Caudoviricetes</taxon>
    </lineage>
</organism>
<evidence type="ECO:0000256" key="2">
    <source>
        <dbReference type="ARBA" id="ARBA00022692"/>
    </source>
</evidence>
<evidence type="ECO:0000313" key="6">
    <source>
        <dbReference type="EMBL" id="DAF99875.1"/>
    </source>
</evidence>
<comment type="subcellular location">
    <subcellularLocation>
        <location evidence="1">Host membrane</location>
        <topology evidence="1">Multi-pass membrane protein</topology>
    </subcellularLocation>
</comment>
<evidence type="ECO:0000256" key="5">
    <source>
        <dbReference type="SAM" id="Phobius"/>
    </source>
</evidence>
<name>A0A8S5UZK9_9CAUD</name>
<feature type="transmembrane region" description="Helical" evidence="5">
    <location>
        <begin position="7"/>
        <end position="26"/>
    </location>
</feature>
<evidence type="ECO:0000256" key="4">
    <source>
        <dbReference type="ARBA" id="ARBA00023136"/>
    </source>
</evidence>
<accession>A0A8S5UZK9</accession>
<sequence>MNAIEPLTHKINLIVGAITALLSYLLGQHWMLFVFFLALNVGDFLTRWIAARITGTENSRAGWIGVLKKIGYWIMIALGFGMSVIFIEIGAVIGVDLHVTTYLGWFVLATLIINEIRSILENLVDAYGDKVPAILVKGLQIANKSIDGVIKLGDDGVETILHKSEDEIQTKEKVTMKIENNRTKTPCGKG</sequence>
<protein>
    <submittedName>
        <fullName evidence="6">Holin</fullName>
    </submittedName>
</protein>
<evidence type="ECO:0000256" key="1">
    <source>
        <dbReference type="ARBA" id="ARBA00004301"/>
    </source>
</evidence>
<proteinExistence type="predicted"/>
<dbReference type="EMBL" id="BK016174">
    <property type="protein sequence ID" value="DAF99875.1"/>
    <property type="molecule type" value="Genomic_DNA"/>
</dbReference>